<name>A0ACB7RVL7_HYAAI</name>
<evidence type="ECO:0000313" key="2">
    <source>
        <dbReference type="Proteomes" id="UP000821845"/>
    </source>
</evidence>
<reference evidence="1" key="1">
    <citation type="submission" date="2020-05" db="EMBL/GenBank/DDBJ databases">
        <title>Large-scale comparative analyses of tick genomes elucidate their genetic diversity and vector capacities.</title>
        <authorList>
            <person name="Jia N."/>
            <person name="Wang J."/>
            <person name="Shi W."/>
            <person name="Du L."/>
            <person name="Sun Y."/>
            <person name="Zhan W."/>
            <person name="Jiang J."/>
            <person name="Wang Q."/>
            <person name="Zhang B."/>
            <person name="Ji P."/>
            <person name="Sakyi L.B."/>
            <person name="Cui X."/>
            <person name="Yuan T."/>
            <person name="Jiang B."/>
            <person name="Yang W."/>
            <person name="Lam T.T.-Y."/>
            <person name="Chang Q."/>
            <person name="Ding S."/>
            <person name="Wang X."/>
            <person name="Zhu J."/>
            <person name="Ruan X."/>
            <person name="Zhao L."/>
            <person name="Wei J."/>
            <person name="Que T."/>
            <person name="Du C."/>
            <person name="Cheng J."/>
            <person name="Dai P."/>
            <person name="Han X."/>
            <person name="Huang E."/>
            <person name="Gao Y."/>
            <person name="Liu J."/>
            <person name="Shao H."/>
            <person name="Ye R."/>
            <person name="Li L."/>
            <person name="Wei W."/>
            <person name="Wang X."/>
            <person name="Wang C."/>
            <person name="Yang T."/>
            <person name="Huo Q."/>
            <person name="Li W."/>
            <person name="Guo W."/>
            <person name="Chen H."/>
            <person name="Zhou L."/>
            <person name="Ni X."/>
            <person name="Tian J."/>
            <person name="Zhou Y."/>
            <person name="Sheng Y."/>
            <person name="Liu T."/>
            <person name="Pan Y."/>
            <person name="Xia L."/>
            <person name="Li J."/>
            <person name="Zhao F."/>
            <person name="Cao W."/>
        </authorList>
    </citation>
    <scope>NUCLEOTIDE SEQUENCE</scope>
    <source>
        <strain evidence="1">Hyas-2018</strain>
    </source>
</reference>
<dbReference type="Proteomes" id="UP000821845">
    <property type="component" value="Chromosome 7"/>
</dbReference>
<keyword evidence="2" id="KW-1185">Reference proteome</keyword>
<evidence type="ECO:0000313" key="1">
    <source>
        <dbReference type="EMBL" id="KAH6926445.1"/>
    </source>
</evidence>
<protein>
    <submittedName>
        <fullName evidence="1">Uncharacterized protein</fullName>
    </submittedName>
</protein>
<proteinExistence type="predicted"/>
<comment type="caution">
    <text evidence="1">The sequence shown here is derived from an EMBL/GenBank/DDBJ whole genome shotgun (WGS) entry which is preliminary data.</text>
</comment>
<dbReference type="EMBL" id="CM023487">
    <property type="protein sequence ID" value="KAH6926445.1"/>
    <property type="molecule type" value="Genomic_DNA"/>
</dbReference>
<sequence>MSPPAPSVTSPHGKKTASPPPPPSGKDTRHFPVPKTDGAGGPRASVPQHGKQVSSWAGVASSTLPHSSPSNVSTLDAEYKKQIEVLRAQNELLLNKIQNLESKLASTPSPQNSDAMESDAEPSPALVATLSAIEERLTSKMKSMIETAMDQILTKVMTTVPALVFKHISDNPRLLRRLGPVKDQTAVIIRRRMTRLEGLRSESRQIVVPAP</sequence>
<gene>
    <name evidence="1" type="ORF">HPB50_018705</name>
</gene>
<organism evidence="1 2">
    <name type="scientific">Hyalomma asiaticum</name>
    <name type="common">Tick</name>
    <dbReference type="NCBI Taxonomy" id="266040"/>
    <lineage>
        <taxon>Eukaryota</taxon>
        <taxon>Metazoa</taxon>
        <taxon>Ecdysozoa</taxon>
        <taxon>Arthropoda</taxon>
        <taxon>Chelicerata</taxon>
        <taxon>Arachnida</taxon>
        <taxon>Acari</taxon>
        <taxon>Parasitiformes</taxon>
        <taxon>Ixodida</taxon>
        <taxon>Ixodoidea</taxon>
        <taxon>Ixodidae</taxon>
        <taxon>Hyalomminae</taxon>
        <taxon>Hyalomma</taxon>
    </lineage>
</organism>
<accession>A0ACB7RVL7</accession>